<keyword evidence="1" id="KW-0472">Membrane</keyword>
<protein>
    <submittedName>
        <fullName evidence="2">Uncharacterized protein</fullName>
    </submittedName>
</protein>
<accession>A0A0L8HQ50</accession>
<evidence type="ECO:0000313" key="2">
    <source>
        <dbReference type="EMBL" id="KOF91299.1"/>
    </source>
</evidence>
<keyword evidence="1" id="KW-1133">Transmembrane helix</keyword>
<sequence>MVFNVAGNSTAACSSADALSPCSFKEVIISLVFKSHKSSLTCLELYIFLIWVFFLQVLKDNIFC</sequence>
<evidence type="ECO:0000256" key="1">
    <source>
        <dbReference type="SAM" id="Phobius"/>
    </source>
</evidence>
<gene>
    <name evidence="2" type="ORF">OCBIM_22009252mg</name>
</gene>
<dbReference type="EMBL" id="KQ417578">
    <property type="protein sequence ID" value="KOF91299.1"/>
    <property type="molecule type" value="Genomic_DNA"/>
</dbReference>
<feature type="transmembrane region" description="Helical" evidence="1">
    <location>
        <begin position="40"/>
        <end position="58"/>
    </location>
</feature>
<reference evidence="2" key="1">
    <citation type="submission" date="2015-07" db="EMBL/GenBank/DDBJ databases">
        <title>MeaNS - Measles Nucleotide Surveillance Program.</title>
        <authorList>
            <person name="Tran T."/>
            <person name="Druce J."/>
        </authorList>
    </citation>
    <scope>NUCLEOTIDE SEQUENCE</scope>
    <source>
        <strain evidence="2">UCB-OBI-ISO-001</strain>
        <tissue evidence="2">Gonad</tissue>
    </source>
</reference>
<dbReference type="AlphaFoldDB" id="A0A0L8HQ50"/>
<keyword evidence="1" id="KW-0812">Transmembrane</keyword>
<organism evidence="2">
    <name type="scientific">Octopus bimaculoides</name>
    <name type="common">California two-spotted octopus</name>
    <dbReference type="NCBI Taxonomy" id="37653"/>
    <lineage>
        <taxon>Eukaryota</taxon>
        <taxon>Metazoa</taxon>
        <taxon>Spiralia</taxon>
        <taxon>Lophotrochozoa</taxon>
        <taxon>Mollusca</taxon>
        <taxon>Cephalopoda</taxon>
        <taxon>Coleoidea</taxon>
        <taxon>Octopodiformes</taxon>
        <taxon>Octopoda</taxon>
        <taxon>Incirrata</taxon>
        <taxon>Octopodidae</taxon>
        <taxon>Octopus</taxon>
    </lineage>
</organism>
<proteinExistence type="predicted"/>
<name>A0A0L8HQ50_OCTBM</name>